<organism evidence="4 5">
    <name type="scientific">Punica granatum</name>
    <name type="common">Pomegranate</name>
    <dbReference type="NCBI Taxonomy" id="22663"/>
    <lineage>
        <taxon>Eukaryota</taxon>
        <taxon>Viridiplantae</taxon>
        <taxon>Streptophyta</taxon>
        <taxon>Embryophyta</taxon>
        <taxon>Tracheophyta</taxon>
        <taxon>Spermatophyta</taxon>
        <taxon>Magnoliopsida</taxon>
        <taxon>eudicotyledons</taxon>
        <taxon>Gunneridae</taxon>
        <taxon>Pentapetalae</taxon>
        <taxon>rosids</taxon>
        <taxon>malvids</taxon>
        <taxon>Myrtales</taxon>
        <taxon>Lythraceae</taxon>
        <taxon>Punica</taxon>
    </lineage>
</organism>
<evidence type="ECO:0000259" key="2">
    <source>
        <dbReference type="PROSITE" id="PS50879"/>
    </source>
</evidence>
<dbReference type="AlphaFoldDB" id="A0A2I0IXM7"/>
<dbReference type="InterPro" id="IPR001584">
    <property type="entry name" value="Integrase_cat-core"/>
</dbReference>
<dbReference type="Pfam" id="PF00078">
    <property type="entry name" value="RVT_1"/>
    <property type="match status" value="1"/>
</dbReference>
<feature type="region of interest" description="Disordered" evidence="1">
    <location>
        <begin position="1"/>
        <end position="35"/>
    </location>
</feature>
<dbReference type="InterPro" id="IPR002156">
    <property type="entry name" value="RNaseH_domain"/>
</dbReference>
<dbReference type="InterPro" id="IPR036397">
    <property type="entry name" value="RNaseH_sf"/>
</dbReference>
<dbReference type="GO" id="GO:0015074">
    <property type="term" value="P:DNA integration"/>
    <property type="evidence" value="ECO:0007669"/>
    <property type="project" value="InterPro"/>
</dbReference>
<dbReference type="GO" id="GO:0003676">
    <property type="term" value="F:nucleic acid binding"/>
    <property type="evidence" value="ECO:0007669"/>
    <property type="project" value="InterPro"/>
</dbReference>
<dbReference type="Pfam" id="PF13456">
    <property type="entry name" value="RVT_3"/>
    <property type="match status" value="1"/>
</dbReference>
<dbReference type="PROSITE" id="PS50879">
    <property type="entry name" value="RNASE_H_1"/>
    <property type="match status" value="1"/>
</dbReference>
<feature type="compositionally biased region" description="Polar residues" evidence="1">
    <location>
        <begin position="1"/>
        <end position="10"/>
    </location>
</feature>
<dbReference type="InterPro" id="IPR043502">
    <property type="entry name" value="DNA/RNA_pol_sf"/>
</dbReference>
<accession>A0A2I0IXM7</accession>
<proteinExistence type="predicted"/>
<protein>
    <submittedName>
        <fullName evidence="4">Uncharacterized protein</fullName>
    </submittedName>
</protein>
<reference evidence="4 5" key="1">
    <citation type="submission" date="2017-11" db="EMBL/GenBank/DDBJ databases">
        <title>De-novo sequencing of pomegranate (Punica granatum L.) genome.</title>
        <authorList>
            <person name="Akparov Z."/>
            <person name="Amiraslanov A."/>
            <person name="Hajiyeva S."/>
            <person name="Abbasov M."/>
            <person name="Kaur K."/>
            <person name="Hamwieh A."/>
            <person name="Solovyev V."/>
            <person name="Salamov A."/>
            <person name="Braich B."/>
            <person name="Kosarev P."/>
            <person name="Mahmoud A."/>
            <person name="Hajiyev E."/>
            <person name="Babayeva S."/>
            <person name="Izzatullayeva V."/>
            <person name="Mammadov A."/>
            <person name="Mammadov A."/>
            <person name="Sharifova S."/>
            <person name="Ojaghi J."/>
            <person name="Eynullazada K."/>
            <person name="Bayramov B."/>
            <person name="Abdulazimova A."/>
            <person name="Shahmuradov I."/>
        </authorList>
    </citation>
    <scope>NUCLEOTIDE SEQUENCE [LARGE SCALE GENOMIC DNA]</scope>
    <source>
        <strain evidence="5">cv. AG2017</strain>
        <tissue evidence="4">Leaf</tissue>
    </source>
</reference>
<dbReference type="SUPFAM" id="SSF56672">
    <property type="entry name" value="DNA/RNA polymerases"/>
    <property type="match status" value="1"/>
</dbReference>
<dbReference type="PROSITE" id="PS50994">
    <property type="entry name" value="INTEGRASE"/>
    <property type="match status" value="1"/>
</dbReference>
<dbReference type="CDD" id="cd09279">
    <property type="entry name" value="RNase_HI_like"/>
    <property type="match status" value="1"/>
</dbReference>
<feature type="domain" description="Integrase catalytic" evidence="3">
    <location>
        <begin position="956"/>
        <end position="1048"/>
    </location>
</feature>
<name>A0A2I0IXM7_PUNGR</name>
<keyword evidence="5" id="KW-1185">Reference proteome</keyword>
<dbReference type="Gene3D" id="3.30.420.10">
    <property type="entry name" value="Ribonuclease H-like superfamily/Ribonuclease H"/>
    <property type="match status" value="2"/>
</dbReference>
<evidence type="ECO:0000256" key="1">
    <source>
        <dbReference type="SAM" id="MobiDB-lite"/>
    </source>
</evidence>
<gene>
    <name evidence="4" type="ORF">CRG98_030852</name>
</gene>
<feature type="non-terminal residue" evidence="4">
    <location>
        <position position="1"/>
    </location>
</feature>
<dbReference type="Gene3D" id="3.30.70.270">
    <property type="match status" value="2"/>
</dbReference>
<dbReference type="GO" id="GO:0004523">
    <property type="term" value="F:RNA-DNA hybrid ribonuclease activity"/>
    <property type="evidence" value="ECO:0007669"/>
    <property type="project" value="InterPro"/>
</dbReference>
<feature type="non-terminal residue" evidence="4">
    <location>
        <position position="1048"/>
    </location>
</feature>
<dbReference type="InterPro" id="IPR012337">
    <property type="entry name" value="RNaseH-like_sf"/>
</dbReference>
<dbReference type="FunFam" id="3.30.70.270:FF:000063">
    <property type="entry name" value="Zinc knuckle domaincontaining protein"/>
    <property type="match status" value="1"/>
</dbReference>
<dbReference type="PANTHER" id="PTHR48475">
    <property type="entry name" value="RIBONUCLEASE H"/>
    <property type="match status" value="1"/>
</dbReference>
<dbReference type="Proteomes" id="UP000233551">
    <property type="component" value="Unassembled WGS sequence"/>
</dbReference>
<evidence type="ECO:0000259" key="3">
    <source>
        <dbReference type="PROSITE" id="PS50994"/>
    </source>
</evidence>
<dbReference type="InterPro" id="IPR043128">
    <property type="entry name" value="Rev_trsase/Diguanyl_cyclase"/>
</dbReference>
<dbReference type="EMBL" id="PGOL01002339">
    <property type="protein sequence ID" value="PKI48751.1"/>
    <property type="molecule type" value="Genomic_DNA"/>
</dbReference>
<dbReference type="SUPFAM" id="SSF53098">
    <property type="entry name" value="Ribonuclease H-like"/>
    <property type="match status" value="2"/>
</dbReference>
<dbReference type="InterPro" id="IPR000477">
    <property type="entry name" value="RT_dom"/>
</dbReference>
<dbReference type="Gene3D" id="3.10.10.10">
    <property type="entry name" value="HIV Type 1 Reverse Transcriptase, subunit A, domain 1"/>
    <property type="match status" value="1"/>
</dbReference>
<dbReference type="CDD" id="cd01647">
    <property type="entry name" value="RT_LTR"/>
    <property type="match status" value="1"/>
</dbReference>
<evidence type="ECO:0000313" key="5">
    <source>
        <dbReference type="Proteomes" id="UP000233551"/>
    </source>
</evidence>
<evidence type="ECO:0000313" key="4">
    <source>
        <dbReference type="EMBL" id="PKI48751.1"/>
    </source>
</evidence>
<comment type="caution">
    <text evidence="4">The sequence shown here is derived from an EMBL/GenBank/DDBJ whole genome shotgun (WGS) entry which is preliminary data.</text>
</comment>
<dbReference type="STRING" id="22663.A0A2I0IXM7"/>
<feature type="region of interest" description="Disordered" evidence="1">
    <location>
        <begin position="112"/>
        <end position="135"/>
    </location>
</feature>
<feature type="domain" description="RNase H type-1" evidence="2">
    <location>
        <begin position="868"/>
        <end position="1007"/>
    </location>
</feature>
<dbReference type="PANTHER" id="PTHR48475:SF1">
    <property type="entry name" value="RNASE H TYPE-1 DOMAIN-CONTAINING PROTEIN"/>
    <property type="match status" value="1"/>
</dbReference>
<sequence>GAPGRASSSTRPDHGPRPGDSQPERYVGPSTGKGARSPPFLGLAGALVFALARTYAAFSRLPSAKGCQLIPSIPTLIFESSSAGIAGPTSAGSTGWCSTIATSQTIPVLAGSAFPHLPTTSRKRQNRNGSTRPQFVPTIQDRSKQCEYHRGVPRHTLDNCWKLRERIQEMIDSKELMFNAGSSINMISICALGEGESEQDSPAPFVIEYVPAETTVGFAGIGTSPTPFVIDIPARELYSDDKVPWTYEGGVGNLEQQFSVMGVTRSGRVYENSATTDKGKAPAIEIEAIPGIPPTPPKKVAEEEAKAFMKIIKASEYKIVEQMAKSPAHISLLALLLSSEPHREALLRVLTATQVPKGTPLDRIEETVSSIFSNTILFSDDELPSEGCEYSRALHIVCKCNNYVIGRVMIDNGFALNVCPVTTLKQMNVDLNRVRPSKTAVRAFDGSRRELKFIVEEKLITVKGEEDYAIYKETAVLYISVGNDENLPFHSFETISVIREYRKDRQLTSVEPTEEINVGTEDEPRTLKIGTGLNPTQRTRMIDFLTRYQEVFAWSYADMPEEVVKQINACFHEVCNYSEWVANIVPVEKNDGRVRVCVDYRDLNKASPKDNFPLPHIDVLVDNTVRHTQFSFMDGFSGYNQIRMAEEDKIKTTFSTMWGTFYYQVMPFGLKNAGATYQRAMCTFGARSRKLLGFVVSERGIEVDPDKVKAIRELPPPSSVREVRGFLGRLNYIARFIANLTDKCQPLFRLLSKNVAIEWDEECPKAFNAIKAYLVQPPVLVPPTPDRPLILYLTADPLKYLLDSPSSMRNIAKWRCQLMEYDIEYVSRPSVKGQPIADHLAEFPIEDNTPIIPNFPDEGILQVDGEDDKPEWKMYFDGAVNSTGSGIGAILISPDGCYYPVAAKIDFPCTNNVAEYEACILGLQAAIDFKVKELEVFDDSMLTIFQTLRQWKTKDAKLVPYHEYLERLTENFEDISFTYTPRLINPKASNGHLYILVAIDYFTKWIEAITLASVIAKAVARFFKRDLIARCGVPATIITDNTKNLNNK</sequence>